<gene>
    <name evidence="1" type="ORF">CLV41_1011167</name>
</gene>
<dbReference type="AlphaFoldDB" id="A0A2S3V4V6"/>
<keyword evidence="2" id="KW-1185">Reference proteome</keyword>
<evidence type="ECO:0000313" key="1">
    <source>
        <dbReference type="EMBL" id="POF34709.1"/>
    </source>
</evidence>
<accession>A0A2S3V4V6</accession>
<evidence type="ECO:0000313" key="2">
    <source>
        <dbReference type="Proteomes" id="UP000236959"/>
    </source>
</evidence>
<name>A0A2S3V4V6_9HYPH</name>
<proteinExistence type="predicted"/>
<protein>
    <submittedName>
        <fullName evidence="1">Uncharacterized protein</fullName>
    </submittedName>
</protein>
<dbReference type="Proteomes" id="UP000236959">
    <property type="component" value="Unassembled WGS sequence"/>
</dbReference>
<comment type="caution">
    <text evidence="1">The sequence shown here is derived from an EMBL/GenBank/DDBJ whole genome shotgun (WGS) entry which is preliminary data.</text>
</comment>
<organism evidence="1 2">
    <name type="scientific">Roseibium marinum</name>
    <dbReference type="NCBI Taxonomy" id="281252"/>
    <lineage>
        <taxon>Bacteria</taxon>
        <taxon>Pseudomonadati</taxon>
        <taxon>Pseudomonadota</taxon>
        <taxon>Alphaproteobacteria</taxon>
        <taxon>Hyphomicrobiales</taxon>
        <taxon>Stappiaceae</taxon>
        <taxon>Roseibium</taxon>
    </lineage>
</organism>
<sequence length="75" mass="7781">MSASDDLPQMLSFHALAATRGDGLHPLLAKVLARSGSVSGPPPPSEQTDANIVRPQFGAKMTSRAAASVKDAKPR</sequence>
<reference evidence="1 2" key="1">
    <citation type="submission" date="2018-01" db="EMBL/GenBank/DDBJ databases">
        <title>Genomic Encyclopedia of Archaeal and Bacterial Type Strains, Phase II (KMG-II): from individual species to whole genera.</title>
        <authorList>
            <person name="Goeker M."/>
        </authorList>
    </citation>
    <scope>NUCLEOTIDE SEQUENCE [LARGE SCALE GENOMIC DNA]</scope>
    <source>
        <strain evidence="1 2">DSM 17023</strain>
    </source>
</reference>
<dbReference type="EMBL" id="PPCN01000001">
    <property type="protein sequence ID" value="POF34709.1"/>
    <property type="molecule type" value="Genomic_DNA"/>
</dbReference>